<dbReference type="Gene3D" id="3.10.10.10">
    <property type="entry name" value="HIV Type 1 Reverse Transcriptase, subunit A, domain 1"/>
    <property type="match status" value="1"/>
</dbReference>
<dbReference type="GO" id="GO:0003677">
    <property type="term" value="F:DNA binding"/>
    <property type="evidence" value="ECO:0007669"/>
    <property type="project" value="UniProtKB-KW"/>
</dbReference>
<dbReference type="SUPFAM" id="SSF53098">
    <property type="entry name" value="Ribonuclease H-like"/>
    <property type="match status" value="1"/>
</dbReference>
<dbReference type="InterPro" id="IPR021109">
    <property type="entry name" value="Peptidase_aspartic_dom_sf"/>
</dbReference>
<reference evidence="8" key="1">
    <citation type="journal article" date="2012" name="Nat. Biotechnol.">
        <title>Draft genome sequence of pigeonpea (Cajanus cajan), an orphan legume crop of resource-poor farmers.</title>
        <authorList>
            <person name="Varshney R.K."/>
            <person name="Chen W."/>
            <person name="Li Y."/>
            <person name="Bharti A.K."/>
            <person name="Saxena R.K."/>
            <person name="Schlueter J.A."/>
            <person name="Donoghue M.T."/>
            <person name="Azam S."/>
            <person name="Fan G."/>
            <person name="Whaley A.M."/>
            <person name="Farmer A.D."/>
            <person name="Sheridan J."/>
            <person name="Iwata A."/>
            <person name="Tuteja R."/>
            <person name="Penmetsa R.V."/>
            <person name="Wu W."/>
            <person name="Upadhyaya H.D."/>
            <person name="Yang S.P."/>
            <person name="Shah T."/>
            <person name="Saxena K.B."/>
            <person name="Michael T."/>
            <person name="McCombie W.R."/>
            <person name="Yang B."/>
            <person name="Zhang G."/>
            <person name="Yang H."/>
            <person name="Wang J."/>
            <person name="Spillane C."/>
            <person name="Cook D.R."/>
            <person name="May G.D."/>
            <person name="Xu X."/>
            <person name="Jackson S.A."/>
        </authorList>
    </citation>
    <scope>NUCLEOTIDE SEQUENCE [LARGE SCALE GENOMIC DNA]</scope>
</reference>
<dbReference type="InterPro" id="IPR041588">
    <property type="entry name" value="Integrase_H2C2"/>
</dbReference>
<dbReference type="GO" id="GO:0004190">
    <property type="term" value="F:aspartic-type endopeptidase activity"/>
    <property type="evidence" value="ECO:0007669"/>
    <property type="project" value="UniProtKB-KW"/>
</dbReference>
<dbReference type="InterPro" id="IPR001878">
    <property type="entry name" value="Znf_CCHC"/>
</dbReference>
<feature type="region of interest" description="Disordered" evidence="5">
    <location>
        <begin position="68"/>
        <end position="106"/>
    </location>
</feature>
<proteinExistence type="predicted"/>
<dbReference type="InterPro" id="IPR036875">
    <property type="entry name" value="Znf_CCHC_sf"/>
</dbReference>
<dbReference type="PANTHER" id="PTHR35046:SF9">
    <property type="entry name" value="RNA-DIRECTED DNA POLYMERASE"/>
    <property type="match status" value="1"/>
</dbReference>
<dbReference type="CDD" id="cd00303">
    <property type="entry name" value="retropepsin_like"/>
    <property type="match status" value="1"/>
</dbReference>
<keyword evidence="4" id="KW-0862">Zinc</keyword>
<dbReference type="SUPFAM" id="SSF57756">
    <property type="entry name" value="Retrovirus zinc finger-like domains"/>
    <property type="match status" value="1"/>
</dbReference>
<feature type="region of interest" description="Disordered" evidence="5">
    <location>
        <begin position="557"/>
        <end position="599"/>
    </location>
</feature>
<feature type="compositionally biased region" description="Low complexity" evidence="5">
    <location>
        <begin position="377"/>
        <end position="388"/>
    </location>
</feature>
<evidence type="ECO:0000256" key="1">
    <source>
        <dbReference type="ARBA" id="ARBA00022670"/>
    </source>
</evidence>
<dbReference type="InterPro" id="IPR001584">
    <property type="entry name" value="Integrase_cat-core"/>
</dbReference>
<dbReference type="Gene3D" id="2.40.70.10">
    <property type="entry name" value="Acid Proteases"/>
    <property type="match status" value="1"/>
</dbReference>
<dbReference type="PROSITE" id="PS50994">
    <property type="entry name" value="INTEGRASE"/>
    <property type="match status" value="1"/>
</dbReference>
<dbReference type="InterPro" id="IPR000477">
    <property type="entry name" value="RT_dom"/>
</dbReference>
<evidence type="ECO:0000259" key="7">
    <source>
        <dbReference type="PROSITE" id="PS50994"/>
    </source>
</evidence>
<dbReference type="Gene3D" id="3.30.70.270">
    <property type="match status" value="1"/>
</dbReference>
<dbReference type="Gene3D" id="3.30.420.10">
    <property type="entry name" value="Ribonuclease H-like superfamily/Ribonuclease H"/>
    <property type="match status" value="1"/>
</dbReference>
<organism evidence="8 9">
    <name type="scientific">Cajanus cajan</name>
    <name type="common">Pigeon pea</name>
    <name type="synonym">Cajanus indicus</name>
    <dbReference type="NCBI Taxonomy" id="3821"/>
    <lineage>
        <taxon>Eukaryota</taxon>
        <taxon>Viridiplantae</taxon>
        <taxon>Streptophyta</taxon>
        <taxon>Embryophyta</taxon>
        <taxon>Tracheophyta</taxon>
        <taxon>Spermatophyta</taxon>
        <taxon>Magnoliopsida</taxon>
        <taxon>eudicotyledons</taxon>
        <taxon>Gunneridae</taxon>
        <taxon>Pentapetalae</taxon>
        <taxon>rosids</taxon>
        <taxon>fabids</taxon>
        <taxon>Fabales</taxon>
        <taxon>Fabaceae</taxon>
        <taxon>Papilionoideae</taxon>
        <taxon>50 kb inversion clade</taxon>
        <taxon>NPAAA clade</taxon>
        <taxon>indigoferoid/millettioid clade</taxon>
        <taxon>Phaseoleae</taxon>
        <taxon>Cajanus</taxon>
    </lineage>
</organism>
<dbReference type="InterPro" id="IPR012337">
    <property type="entry name" value="RNaseH-like_sf"/>
</dbReference>
<dbReference type="SUPFAM" id="SSF56672">
    <property type="entry name" value="DNA/RNA polymerases"/>
    <property type="match status" value="1"/>
</dbReference>
<keyword evidence="2" id="KW-0378">Hydrolase</keyword>
<dbReference type="InterPro" id="IPR043502">
    <property type="entry name" value="DNA/RNA_pol_sf"/>
</dbReference>
<dbReference type="Proteomes" id="UP000075243">
    <property type="component" value="Unassembled WGS sequence"/>
</dbReference>
<dbReference type="Gene3D" id="4.10.60.10">
    <property type="entry name" value="Zinc finger, CCHC-type"/>
    <property type="match status" value="1"/>
</dbReference>
<keyword evidence="4" id="KW-0479">Metal-binding</keyword>
<evidence type="ECO:0000256" key="3">
    <source>
        <dbReference type="ARBA" id="ARBA00023125"/>
    </source>
</evidence>
<dbReference type="PROSITE" id="PS50158">
    <property type="entry name" value="ZF_CCHC"/>
    <property type="match status" value="1"/>
</dbReference>
<dbReference type="CDD" id="cd01647">
    <property type="entry name" value="RT_LTR"/>
    <property type="match status" value="1"/>
</dbReference>
<dbReference type="Gramene" id="C.cajan_30232.t">
    <property type="protein sequence ID" value="C.cajan_30232.t"/>
    <property type="gene ID" value="C.cajan_30232"/>
</dbReference>
<protein>
    <submittedName>
        <fullName evidence="8">Transposon Ty3-G Gag-Pol polyprotein</fullName>
    </submittedName>
</protein>
<keyword evidence="9" id="KW-1185">Reference proteome</keyword>
<feature type="region of interest" description="Disordered" evidence="5">
    <location>
        <begin position="1298"/>
        <end position="1329"/>
    </location>
</feature>
<dbReference type="GO" id="GO:0008270">
    <property type="term" value="F:zinc ion binding"/>
    <property type="evidence" value="ECO:0007669"/>
    <property type="project" value="UniProtKB-KW"/>
</dbReference>
<dbReference type="Pfam" id="PF17921">
    <property type="entry name" value="Integrase_H2C2"/>
    <property type="match status" value="1"/>
</dbReference>
<feature type="compositionally biased region" description="Basic residues" evidence="5">
    <location>
        <begin position="573"/>
        <end position="587"/>
    </location>
</feature>
<evidence type="ECO:0000256" key="2">
    <source>
        <dbReference type="ARBA" id="ARBA00022750"/>
    </source>
</evidence>
<keyword evidence="1" id="KW-0645">Protease</keyword>
<feature type="region of interest" description="Disordered" evidence="5">
    <location>
        <begin position="314"/>
        <end position="335"/>
    </location>
</feature>
<dbReference type="Pfam" id="PF24626">
    <property type="entry name" value="SH3_Tf2-1"/>
    <property type="match status" value="1"/>
</dbReference>
<accession>A0A151RS75</accession>
<evidence type="ECO:0000256" key="4">
    <source>
        <dbReference type="PROSITE-ProRule" id="PRU00047"/>
    </source>
</evidence>
<evidence type="ECO:0000259" key="6">
    <source>
        <dbReference type="PROSITE" id="PS50158"/>
    </source>
</evidence>
<dbReference type="FunFam" id="1.10.340.70:FF:000001">
    <property type="entry name" value="Retrovirus-related Pol polyprotein from transposon gypsy-like Protein"/>
    <property type="match status" value="1"/>
</dbReference>
<dbReference type="GO" id="GO:0006508">
    <property type="term" value="P:proteolysis"/>
    <property type="evidence" value="ECO:0007669"/>
    <property type="project" value="UniProtKB-KW"/>
</dbReference>
<feature type="compositionally biased region" description="Basic and acidic residues" evidence="5">
    <location>
        <begin position="314"/>
        <end position="333"/>
    </location>
</feature>
<keyword evidence="3" id="KW-0238">DNA-binding</keyword>
<dbReference type="Pfam" id="PF00078">
    <property type="entry name" value="RVT_1"/>
    <property type="match status" value="1"/>
</dbReference>
<name>A0A151RS75_CAJCA</name>
<dbReference type="InterPro" id="IPR056924">
    <property type="entry name" value="SH3_Tf2-1"/>
</dbReference>
<feature type="region of interest" description="Disordered" evidence="5">
    <location>
        <begin position="377"/>
        <end position="397"/>
    </location>
</feature>
<dbReference type="InterPro" id="IPR036397">
    <property type="entry name" value="RNaseH_sf"/>
</dbReference>
<keyword evidence="2" id="KW-0064">Aspartyl protease</keyword>
<dbReference type="InterPro" id="IPR043128">
    <property type="entry name" value="Rev_trsase/Diguanyl_cyclase"/>
</dbReference>
<dbReference type="Pfam" id="PF17919">
    <property type="entry name" value="RT_RNaseH_2"/>
    <property type="match status" value="1"/>
</dbReference>
<evidence type="ECO:0000313" key="9">
    <source>
        <dbReference type="Proteomes" id="UP000075243"/>
    </source>
</evidence>
<dbReference type="InterPro" id="IPR005162">
    <property type="entry name" value="Retrotrans_gag_dom"/>
</dbReference>
<dbReference type="SMART" id="SM00343">
    <property type="entry name" value="ZnF_C2HC"/>
    <property type="match status" value="1"/>
</dbReference>
<evidence type="ECO:0000256" key="5">
    <source>
        <dbReference type="SAM" id="MobiDB-lite"/>
    </source>
</evidence>
<dbReference type="FunFam" id="3.30.420.10:FF:000032">
    <property type="entry name" value="Retrovirus-related Pol polyprotein from transposon 297-like Protein"/>
    <property type="match status" value="1"/>
</dbReference>
<dbReference type="InterPro" id="IPR041577">
    <property type="entry name" value="RT_RNaseH_2"/>
</dbReference>
<keyword evidence="4" id="KW-0863">Zinc-finger</keyword>
<gene>
    <name evidence="8" type="ORF">KK1_033085</name>
</gene>
<feature type="domain" description="CCHC-type" evidence="6">
    <location>
        <begin position="346"/>
        <end position="361"/>
    </location>
</feature>
<feature type="compositionally biased region" description="Low complexity" evidence="5">
    <location>
        <begin position="76"/>
        <end position="98"/>
    </location>
</feature>
<dbReference type="PANTHER" id="PTHR35046">
    <property type="entry name" value="ZINC KNUCKLE (CCHC-TYPE) FAMILY PROTEIN"/>
    <property type="match status" value="1"/>
</dbReference>
<evidence type="ECO:0000313" key="8">
    <source>
        <dbReference type="EMBL" id="KYP45378.1"/>
    </source>
</evidence>
<sequence length="1367" mass="157478">MSHHSQSSSDFESPKSFKRIVKEVEALKLWKHDEILQKQKEKLEKEVQIMALEQEIQKIKQREEKLLKRLNKNKSPKGSSRSSTKSSNDSQSQNNDGSIQMDAYYQPPPRRVIKEHKVRESRVDLPYFHGKENVDTYLDWEMKVEQIFTCHQVGEERKVPLATLAFQGQAMYWWTSLERERRLHNDPPITYWNELRSAMRRRHIPSYYSRELMDKLQRLQQKGMSVEEYRQKMELYLMRAGIREEERLTIARFLSGLNFDIRDRVELLPYRDLDDLVQLCIRVEQQNLRKSSFKGKTQSSSYVKKDYKREGQFDTSKKFGKEKEKEKENEKNKNIVTSSSKTSDIKCFKCLGRGHIASQCPTKKVMILKGQDIYSSVDESSSTTSSDSESSEEDHSIESAYPCDGQLLMIRRLLGSQPHESHLSQRENIFHTRCKVLNNACSLIVDSGSCCNCCSTRLVEKLGLTIIPHPKPYQLHWINEDGDINVNQQVKVKFSIGNYEDQVVCDIVPMEACHILLGRPWQFDKKTMHNGLTNEITFTHKEKKFVLHPLSPSQVIEDQVQMKKKREEEKKNLNKKKEKKEKKHKFSKKDEEKSFPKEGIQQEPLKETLIVEKPSYILLCKGMLQCHNLSIELSSLSPQVSHLLKEFDDIFPSEGPQGLPPFRGIEHQIDFVPGASLPNRPAYRTNPQETKEIENQVHELLNKGWIQKSLSPCAVPVLLVPKKDGKWRMCCDCRAINNITIKYRHPIPRLDDMLDELHGASIFSKIDLKSGYHQIRIKKGDEWKTAFKTKFGLRFVPNFSSIASPLNELVKKDILFDWTSKHDQAFQLLKDQLTNAPILALPNFEKTFELECDASGVGIGAVLLQGGHPIAYFRKSNVVADALSRRHTLLVSLGTQILGFDNIRELYEEDLEFGVNYKKCQQKAFDGFYMAEGYLYKEGRLCIPQGSIRKLLIKESHEGGLMGHFGVDKTLSLLKEKFYWPHMRKDVQRHCFRCLACLQAKSKVMPHGTYTPLPVASSPWVDISMDFVLGLPRTQRGMDSIFVVVDRFSKMAHFIPCHKVDDASNIAKLFFRDVVKLHGLPKTIVSDRDTKFLSHFWRVLWSRLGTKLLFSTTCHPQTDGQTEVVNRSLSTMLRAVLKGNHKSWDEFLPHIEFAYNRVVHKTTNISPFEAVYGFNPLTPLDLIPLPNVEHFIHKEGASRADFVKKLHERIKIHIQNQNEKYAKQGSKGKKSMIFEEGDWVWLHLRKERFPNQRKSKLSPRGDGPFQVLQRINDNAYRLDLPSDYGVSTTFNVSDLKPFVGASDDEEESSDSRTNPSQEGGNDGRAWAKGPTTRAMARRLLEDLTASELSGPNGLGGPRVLLTWALID</sequence>
<dbReference type="EMBL" id="KQ483593">
    <property type="protein sequence ID" value="KYP45378.1"/>
    <property type="molecule type" value="Genomic_DNA"/>
</dbReference>
<dbReference type="Gene3D" id="1.10.340.70">
    <property type="match status" value="1"/>
</dbReference>
<feature type="domain" description="Integrase catalytic" evidence="7">
    <location>
        <begin position="1015"/>
        <end position="1175"/>
    </location>
</feature>
<dbReference type="GO" id="GO:0015074">
    <property type="term" value="P:DNA integration"/>
    <property type="evidence" value="ECO:0007669"/>
    <property type="project" value="InterPro"/>
</dbReference>
<dbReference type="Pfam" id="PF03732">
    <property type="entry name" value="Retrotrans_gag"/>
    <property type="match status" value="1"/>
</dbReference>